<dbReference type="CDD" id="cd20736">
    <property type="entry name" value="PoNe_Nuclease"/>
    <property type="match status" value="1"/>
</dbReference>
<name>A0A923RTE0_9FIRM</name>
<comment type="similarity">
    <text evidence="1 2">Belongs to the UPF0102 family.</text>
</comment>
<comment type="caution">
    <text evidence="3">The sequence shown here is derived from an EMBL/GenBank/DDBJ whole genome shotgun (WGS) entry which is preliminary data.</text>
</comment>
<sequence length="119" mass="13818">MNKRKIGSDYEQMAADYLAKRGYTILEQNHRNKYGEIDIIASSAENDLIFCEVKYRATYSCGDPLEAVDYRKQCRISRTALCYYARHHYALDTSCRFDVIAIDGDGNIRHLENAFEYRG</sequence>
<dbReference type="Gene3D" id="3.40.1350.10">
    <property type="match status" value="1"/>
</dbReference>
<dbReference type="PANTHER" id="PTHR34039:SF1">
    <property type="entry name" value="UPF0102 PROTEIN YRAN"/>
    <property type="match status" value="1"/>
</dbReference>
<dbReference type="PANTHER" id="PTHR34039">
    <property type="entry name" value="UPF0102 PROTEIN YRAN"/>
    <property type="match status" value="1"/>
</dbReference>
<dbReference type="NCBIfam" id="TIGR00252">
    <property type="entry name" value="YraN family protein"/>
    <property type="match status" value="1"/>
</dbReference>
<reference evidence="3" key="1">
    <citation type="submission" date="2020-08" db="EMBL/GenBank/DDBJ databases">
        <title>Genome public.</title>
        <authorList>
            <person name="Liu C."/>
            <person name="Sun Q."/>
        </authorList>
    </citation>
    <scope>NUCLEOTIDE SEQUENCE</scope>
    <source>
        <strain evidence="3">BX1005</strain>
    </source>
</reference>
<organism evidence="3 4">
    <name type="scientific">Roseburia zhanii</name>
    <dbReference type="NCBI Taxonomy" id="2763064"/>
    <lineage>
        <taxon>Bacteria</taxon>
        <taxon>Bacillati</taxon>
        <taxon>Bacillota</taxon>
        <taxon>Clostridia</taxon>
        <taxon>Lachnospirales</taxon>
        <taxon>Lachnospiraceae</taxon>
        <taxon>Roseburia</taxon>
    </lineage>
</organism>
<dbReference type="Proteomes" id="UP000606720">
    <property type="component" value="Unassembled WGS sequence"/>
</dbReference>
<evidence type="ECO:0000313" key="3">
    <source>
        <dbReference type="EMBL" id="MBC5714592.1"/>
    </source>
</evidence>
<proteinExistence type="inferred from homology"/>
<dbReference type="HAMAP" id="MF_00048">
    <property type="entry name" value="UPF0102"/>
    <property type="match status" value="1"/>
</dbReference>
<keyword evidence="4" id="KW-1185">Reference proteome</keyword>
<dbReference type="InterPro" id="IPR011856">
    <property type="entry name" value="tRNA_endonuc-like_dom_sf"/>
</dbReference>
<dbReference type="GO" id="GO:0003676">
    <property type="term" value="F:nucleic acid binding"/>
    <property type="evidence" value="ECO:0007669"/>
    <property type="project" value="InterPro"/>
</dbReference>
<evidence type="ECO:0000256" key="2">
    <source>
        <dbReference type="HAMAP-Rule" id="MF_00048"/>
    </source>
</evidence>
<dbReference type="SUPFAM" id="SSF52980">
    <property type="entry name" value="Restriction endonuclease-like"/>
    <property type="match status" value="1"/>
</dbReference>
<dbReference type="Pfam" id="PF02021">
    <property type="entry name" value="UPF0102"/>
    <property type="match status" value="1"/>
</dbReference>
<protein>
    <recommendedName>
        <fullName evidence="2">UPF0102 protein H8S17_10285</fullName>
    </recommendedName>
</protein>
<dbReference type="AlphaFoldDB" id="A0A923RTE0"/>
<dbReference type="NCBIfam" id="NF009150">
    <property type="entry name" value="PRK12497.1-3"/>
    <property type="match status" value="1"/>
</dbReference>
<dbReference type="InterPro" id="IPR011335">
    <property type="entry name" value="Restrct_endonuc-II-like"/>
</dbReference>
<dbReference type="EMBL" id="JACOPH010000008">
    <property type="protein sequence ID" value="MBC5714592.1"/>
    <property type="molecule type" value="Genomic_DNA"/>
</dbReference>
<evidence type="ECO:0000313" key="4">
    <source>
        <dbReference type="Proteomes" id="UP000606720"/>
    </source>
</evidence>
<gene>
    <name evidence="3" type="ORF">H8S17_10285</name>
</gene>
<dbReference type="InterPro" id="IPR003509">
    <property type="entry name" value="UPF0102_YraN-like"/>
</dbReference>
<evidence type="ECO:0000256" key="1">
    <source>
        <dbReference type="ARBA" id="ARBA00006738"/>
    </source>
</evidence>
<accession>A0A923RTE0</accession>
<dbReference type="RefSeq" id="WP_186867240.1">
    <property type="nucleotide sequence ID" value="NZ_JACOPH010000008.1"/>
</dbReference>